<dbReference type="SUPFAM" id="SSF56988">
    <property type="entry name" value="Anthrax protective antigen"/>
    <property type="match status" value="1"/>
</dbReference>
<sequence length="79" mass="8538">MPNGDTTQYALQNQGYINLPSSGLWTFQMSSNDGAQVYIDGTLVVDNNGYMSGTTLTTVTGTATLSAGFHALHIPYYQR</sequence>
<feature type="domain" description="PA14" evidence="1">
    <location>
        <begin position="1"/>
        <end position="79"/>
    </location>
</feature>
<reference evidence="2 3" key="1">
    <citation type="journal article" date="2024" name="Nat. Commun.">
        <title>Phylogenomics reveals the evolutionary origins of lichenization in chlorophyte algae.</title>
        <authorList>
            <person name="Puginier C."/>
            <person name="Libourel C."/>
            <person name="Otte J."/>
            <person name="Skaloud P."/>
            <person name="Haon M."/>
            <person name="Grisel S."/>
            <person name="Petersen M."/>
            <person name="Berrin J.G."/>
            <person name="Delaux P.M."/>
            <person name="Dal Grande F."/>
            <person name="Keller J."/>
        </authorList>
    </citation>
    <scope>NUCLEOTIDE SEQUENCE [LARGE SCALE GENOMIC DNA]</scope>
    <source>
        <strain evidence="2 3">SAG 2043</strain>
    </source>
</reference>
<gene>
    <name evidence="2" type="ORF">WJX72_000694</name>
</gene>
<organism evidence="2 3">
    <name type="scientific">[Myrmecia] bisecta</name>
    <dbReference type="NCBI Taxonomy" id="41462"/>
    <lineage>
        <taxon>Eukaryota</taxon>
        <taxon>Viridiplantae</taxon>
        <taxon>Chlorophyta</taxon>
        <taxon>core chlorophytes</taxon>
        <taxon>Trebouxiophyceae</taxon>
        <taxon>Trebouxiales</taxon>
        <taxon>Trebouxiaceae</taxon>
        <taxon>Myrmecia</taxon>
    </lineage>
</organism>
<dbReference type="Pfam" id="PF07691">
    <property type="entry name" value="PA14"/>
    <property type="match status" value="1"/>
</dbReference>
<dbReference type="AlphaFoldDB" id="A0AAW1Q6E7"/>
<dbReference type="PROSITE" id="PS51820">
    <property type="entry name" value="PA14"/>
    <property type="match status" value="1"/>
</dbReference>
<protein>
    <recommendedName>
        <fullName evidence="1">PA14 domain-containing protein</fullName>
    </recommendedName>
</protein>
<name>A0AAW1Q6E7_9CHLO</name>
<dbReference type="InterPro" id="IPR011658">
    <property type="entry name" value="PA14_dom"/>
</dbReference>
<proteinExistence type="predicted"/>
<dbReference type="EMBL" id="JALJOR010000005">
    <property type="protein sequence ID" value="KAK9816470.1"/>
    <property type="molecule type" value="Genomic_DNA"/>
</dbReference>
<evidence type="ECO:0000313" key="3">
    <source>
        <dbReference type="Proteomes" id="UP001489004"/>
    </source>
</evidence>
<comment type="caution">
    <text evidence="2">The sequence shown here is derived from an EMBL/GenBank/DDBJ whole genome shotgun (WGS) entry which is preliminary data.</text>
</comment>
<dbReference type="InterPro" id="IPR037524">
    <property type="entry name" value="PA14/GLEYA"/>
</dbReference>
<dbReference type="Gene3D" id="3.90.182.10">
    <property type="entry name" value="Toxin - Anthrax Protective Antigen,domain 1"/>
    <property type="match status" value="1"/>
</dbReference>
<dbReference type="Proteomes" id="UP001489004">
    <property type="component" value="Unassembled WGS sequence"/>
</dbReference>
<evidence type="ECO:0000313" key="2">
    <source>
        <dbReference type="EMBL" id="KAK9816470.1"/>
    </source>
</evidence>
<accession>A0AAW1Q6E7</accession>
<keyword evidence="3" id="KW-1185">Reference proteome</keyword>
<evidence type="ECO:0000259" key="1">
    <source>
        <dbReference type="PROSITE" id="PS51820"/>
    </source>
</evidence>